<dbReference type="CDD" id="cd00609">
    <property type="entry name" value="AAT_like"/>
    <property type="match status" value="1"/>
</dbReference>
<dbReference type="PANTHER" id="PTHR42885:SF1">
    <property type="entry name" value="THREONINE-PHOSPHATE DECARBOXYLASE"/>
    <property type="match status" value="1"/>
</dbReference>
<comment type="caution">
    <text evidence="5">The sequence shown here is derived from an EMBL/GenBank/DDBJ whole genome shotgun (WGS) entry which is preliminary data.</text>
</comment>
<dbReference type="SUPFAM" id="SSF53383">
    <property type="entry name" value="PLP-dependent transferases"/>
    <property type="match status" value="1"/>
</dbReference>
<dbReference type="InterPro" id="IPR015421">
    <property type="entry name" value="PyrdxlP-dep_Trfase_major"/>
</dbReference>
<dbReference type="Gene3D" id="3.40.640.10">
    <property type="entry name" value="Type I PLP-dependent aspartate aminotransferase-like (Major domain)"/>
    <property type="match status" value="1"/>
</dbReference>
<protein>
    <recommendedName>
        <fullName evidence="3">Aminotransferase</fullName>
        <ecNumber evidence="3">2.6.1.-</ecNumber>
    </recommendedName>
</protein>
<reference evidence="5" key="1">
    <citation type="submission" date="2020-10" db="EMBL/GenBank/DDBJ databases">
        <authorList>
            <person name="Gilroy R."/>
        </authorList>
    </citation>
    <scope>NUCLEOTIDE SEQUENCE</scope>
    <source>
        <strain evidence="5">F6-4510</strain>
    </source>
</reference>
<feature type="domain" description="Aminotransferase class I/classII large" evidence="4">
    <location>
        <begin position="28"/>
        <end position="356"/>
    </location>
</feature>
<dbReference type="InterPro" id="IPR015424">
    <property type="entry name" value="PyrdxlP-dep_Trfase"/>
</dbReference>
<organism evidence="5 6">
    <name type="scientific">Candidatus Fimicola merdigallinarum</name>
    <dbReference type="NCBI Taxonomy" id="2840819"/>
    <lineage>
        <taxon>Bacteria</taxon>
        <taxon>Bacillati</taxon>
        <taxon>Bacillota</taxon>
        <taxon>Clostridia</taxon>
        <taxon>Lachnospirales</taxon>
        <taxon>Lachnospiraceae</taxon>
        <taxon>Lachnospiraceae incertae sedis</taxon>
        <taxon>Candidatus Fimicola</taxon>
    </lineage>
</organism>
<keyword evidence="3 5" id="KW-0032">Aminotransferase</keyword>
<dbReference type="PROSITE" id="PS00105">
    <property type="entry name" value="AA_TRANSFER_CLASS_1"/>
    <property type="match status" value="1"/>
</dbReference>
<comment type="similarity">
    <text evidence="3">Belongs to the class-I pyridoxal-phosphate-dependent aminotransferase family.</text>
</comment>
<evidence type="ECO:0000256" key="2">
    <source>
        <dbReference type="ARBA" id="ARBA00022898"/>
    </source>
</evidence>
<dbReference type="AlphaFoldDB" id="A0A9D9DWT2"/>
<evidence type="ECO:0000256" key="3">
    <source>
        <dbReference type="RuleBase" id="RU000481"/>
    </source>
</evidence>
<dbReference type="InterPro" id="IPR015422">
    <property type="entry name" value="PyrdxlP-dep_Trfase_small"/>
</dbReference>
<dbReference type="EC" id="2.6.1.-" evidence="3"/>
<sequence>MSNLMHQHGGDLDLIEKLYGIRKDEIWDFSGNINPLGFPESVKKAIAENVDIVTKYPDKRYELLRESIGEYTGANPKNIVVGNGSTELISTFIKTANARETIIIGPAYSEYEREATICGSDFRYFPLKEEDNFEINIENLLNEITEKTGMLIICNPNNPTGTAIKTKSMRKILSHCKNNNTFVMVDETYIEFSDNIDEICTIPLVDEFDNVFVIRGVSKFFSAPGIRLGYGICSNEKFLNTLLTVQDPWSVNVFASFAGERLFKDTEFIEKTKKLISDERKKAFETLSSFKNLKAYPSCSNFILLKLKTDKTNSAEIFDHLIKQKMLIRDAESFTFLDNSYLRFCILNPEQNEKLLLELKKIIE</sequence>
<dbReference type="Pfam" id="PF00155">
    <property type="entry name" value="Aminotran_1_2"/>
    <property type="match status" value="1"/>
</dbReference>
<comment type="cofactor">
    <cofactor evidence="1 3">
        <name>pyridoxal 5'-phosphate</name>
        <dbReference type="ChEBI" id="CHEBI:597326"/>
    </cofactor>
</comment>
<dbReference type="Gene3D" id="3.90.1150.10">
    <property type="entry name" value="Aspartate Aminotransferase, domain 1"/>
    <property type="match status" value="1"/>
</dbReference>
<proteinExistence type="inferred from homology"/>
<dbReference type="InterPro" id="IPR004838">
    <property type="entry name" value="NHTrfase_class1_PyrdxlP-BS"/>
</dbReference>
<dbReference type="EMBL" id="JADIMX010000069">
    <property type="protein sequence ID" value="MBO8434397.1"/>
    <property type="molecule type" value="Genomic_DNA"/>
</dbReference>
<dbReference type="GO" id="GO:0008483">
    <property type="term" value="F:transaminase activity"/>
    <property type="evidence" value="ECO:0007669"/>
    <property type="project" value="UniProtKB-KW"/>
</dbReference>
<dbReference type="InterPro" id="IPR004839">
    <property type="entry name" value="Aminotransferase_I/II_large"/>
</dbReference>
<name>A0A9D9DWT2_9FIRM</name>
<dbReference type="PANTHER" id="PTHR42885">
    <property type="entry name" value="HISTIDINOL-PHOSPHATE AMINOTRANSFERASE-RELATED"/>
    <property type="match status" value="1"/>
</dbReference>
<evidence type="ECO:0000313" key="5">
    <source>
        <dbReference type="EMBL" id="MBO8434397.1"/>
    </source>
</evidence>
<reference evidence="5" key="2">
    <citation type="journal article" date="2021" name="PeerJ">
        <title>Extensive microbial diversity within the chicken gut microbiome revealed by metagenomics and culture.</title>
        <authorList>
            <person name="Gilroy R."/>
            <person name="Ravi A."/>
            <person name="Getino M."/>
            <person name="Pursley I."/>
            <person name="Horton D.L."/>
            <person name="Alikhan N.F."/>
            <person name="Baker D."/>
            <person name="Gharbi K."/>
            <person name="Hall N."/>
            <person name="Watson M."/>
            <person name="Adriaenssens E.M."/>
            <person name="Foster-Nyarko E."/>
            <person name="Jarju S."/>
            <person name="Secka A."/>
            <person name="Antonio M."/>
            <person name="Oren A."/>
            <person name="Chaudhuri R.R."/>
            <person name="La Ragione R."/>
            <person name="Hildebrand F."/>
            <person name="Pallen M.J."/>
        </authorList>
    </citation>
    <scope>NUCLEOTIDE SEQUENCE</scope>
    <source>
        <strain evidence="5">F6-4510</strain>
    </source>
</reference>
<gene>
    <name evidence="5" type="ORF">IAC55_03635</name>
</gene>
<evidence type="ECO:0000259" key="4">
    <source>
        <dbReference type="Pfam" id="PF00155"/>
    </source>
</evidence>
<evidence type="ECO:0000256" key="1">
    <source>
        <dbReference type="ARBA" id="ARBA00001933"/>
    </source>
</evidence>
<accession>A0A9D9DWT2</accession>
<dbReference type="GO" id="GO:0030170">
    <property type="term" value="F:pyridoxal phosphate binding"/>
    <property type="evidence" value="ECO:0007669"/>
    <property type="project" value="InterPro"/>
</dbReference>
<keyword evidence="3" id="KW-0808">Transferase</keyword>
<keyword evidence="2" id="KW-0663">Pyridoxal phosphate</keyword>
<evidence type="ECO:0000313" key="6">
    <source>
        <dbReference type="Proteomes" id="UP000823611"/>
    </source>
</evidence>
<dbReference type="Proteomes" id="UP000823611">
    <property type="component" value="Unassembled WGS sequence"/>
</dbReference>